<evidence type="ECO:0008006" key="4">
    <source>
        <dbReference type="Google" id="ProtNLM"/>
    </source>
</evidence>
<dbReference type="EMBL" id="KN823052">
    <property type="protein sequence ID" value="KIO24872.1"/>
    <property type="molecule type" value="Genomic_DNA"/>
</dbReference>
<protein>
    <recommendedName>
        <fullName evidence="4">BTB domain-containing protein</fullName>
    </recommendedName>
</protein>
<dbReference type="STRING" id="1051891.A0A0C3LU36"/>
<accession>A0A0C3LU36</accession>
<evidence type="ECO:0000313" key="3">
    <source>
        <dbReference type="Proteomes" id="UP000054248"/>
    </source>
</evidence>
<gene>
    <name evidence="2" type="ORF">M407DRAFT_25732</name>
</gene>
<sequence>MASSTEIRVSTTFFPSALLPNVADGSRSDLIIHTSDTVFFYVHQSVLRARSNNNFGMLLSISTPQYTPNTTSPTHRNDHDQEPGTRDYFGGGQDNMPFVESSPPGQANTMSTIFVSEESVVLNIVLHLTYGMRCGRYGPSIEVISGALEALPRYGLPTPGLTNEIWTVLLRQAEMDPLRVYSLGAAHAIDSVCVQASEHTLKTPLSNVSEVDAMTMGPIYLRRLFFLHFGRVEALKRILGPPPDTHPDTAACSEVTQRAVKKAWKAALAELLLADKPQATSVASIVSAFGPIANSTQCLACKEKIQERIASVVHEWGNVKRSI</sequence>
<evidence type="ECO:0000313" key="2">
    <source>
        <dbReference type="EMBL" id="KIO24872.1"/>
    </source>
</evidence>
<name>A0A0C3LU36_9AGAM</name>
<proteinExistence type="predicted"/>
<feature type="region of interest" description="Disordered" evidence="1">
    <location>
        <begin position="66"/>
        <end position="92"/>
    </location>
</feature>
<dbReference type="OrthoDB" id="3265815at2759"/>
<dbReference type="Proteomes" id="UP000054248">
    <property type="component" value="Unassembled WGS sequence"/>
</dbReference>
<dbReference type="HOGENOM" id="CLU_051530_2_0_1"/>
<evidence type="ECO:0000256" key="1">
    <source>
        <dbReference type="SAM" id="MobiDB-lite"/>
    </source>
</evidence>
<keyword evidence="3" id="KW-1185">Reference proteome</keyword>
<reference evidence="2 3" key="1">
    <citation type="submission" date="2014-04" db="EMBL/GenBank/DDBJ databases">
        <authorList>
            <consortium name="DOE Joint Genome Institute"/>
            <person name="Kuo A."/>
            <person name="Girlanda M."/>
            <person name="Perotto S."/>
            <person name="Kohler A."/>
            <person name="Nagy L.G."/>
            <person name="Floudas D."/>
            <person name="Copeland A."/>
            <person name="Barry K.W."/>
            <person name="Cichocki N."/>
            <person name="Veneault-Fourrey C."/>
            <person name="LaButti K."/>
            <person name="Lindquist E.A."/>
            <person name="Lipzen A."/>
            <person name="Lundell T."/>
            <person name="Morin E."/>
            <person name="Murat C."/>
            <person name="Sun H."/>
            <person name="Tunlid A."/>
            <person name="Henrissat B."/>
            <person name="Grigoriev I.V."/>
            <person name="Hibbett D.S."/>
            <person name="Martin F."/>
            <person name="Nordberg H.P."/>
            <person name="Cantor M.N."/>
            <person name="Hua S.X."/>
        </authorList>
    </citation>
    <scope>NUCLEOTIDE SEQUENCE [LARGE SCALE GENOMIC DNA]</scope>
    <source>
        <strain evidence="2 3">MUT 4182</strain>
    </source>
</reference>
<feature type="compositionally biased region" description="Basic and acidic residues" evidence="1">
    <location>
        <begin position="75"/>
        <end position="85"/>
    </location>
</feature>
<dbReference type="AlphaFoldDB" id="A0A0C3LU36"/>
<reference evidence="3" key="2">
    <citation type="submission" date="2015-01" db="EMBL/GenBank/DDBJ databases">
        <title>Evolutionary Origins and Diversification of the Mycorrhizal Mutualists.</title>
        <authorList>
            <consortium name="DOE Joint Genome Institute"/>
            <consortium name="Mycorrhizal Genomics Consortium"/>
            <person name="Kohler A."/>
            <person name="Kuo A."/>
            <person name="Nagy L.G."/>
            <person name="Floudas D."/>
            <person name="Copeland A."/>
            <person name="Barry K.W."/>
            <person name="Cichocki N."/>
            <person name="Veneault-Fourrey C."/>
            <person name="LaButti K."/>
            <person name="Lindquist E.A."/>
            <person name="Lipzen A."/>
            <person name="Lundell T."/>
            <person name="Morin E."/>
            <person name="Murat C."/>
            <person name="Riley R."/>
            <person name="Ohm R."/>
            <person name="Sun H."/>
            <person name="Tunlid A."/>
            <person name="Henrissat B."/>
            <person name="Grigoriev I.V."/>
            <person name="Hibbett D.S."/>
            <person name="Martin F."/>
        </authorList>
    </citation>
    <scope>NUCLEOTIDE SEQUENCE [LARGE SCALE GENOMIC DNA]</scope>
    <source>
        <strain evidence="3">MUT 4182</strain>
    </source>
</reference>
<organism evidence="2 3">
    <name type="scientific">Tulasnella calospora MUT 4182</name>
    <dbReference type="NCBI Taxonomy" id="1051891"/>
    <lineage>
        <taxon>Eukaryota</taxon>
        <taxon>Fungi</taxon>
        <taxon>Dikarya</taxon>
        <taxon>Basidiomycota</taxon>
        <taxon>Agaricomycotina</taxon>
        <taxon>Agaricomycetes</taxon>
        <taxon>Cantharellales</taxon>
        <taxon>Tulasnellaceae</taxon>
        <taxon>Tulasnella</taxon>
    </lineage>
</organism>